<sequence>MLSICIICKNEELNIEKCLTSFQNTGFETIVVDTGSTDRTKEIALEYTSNVYDFKWCDDFSAAKNFAISKASNDTVMVIDSDEYLDQIDLDALNQLIDRNVDQVGRIKRRNVFHRNDMQQENREWINRIFSRKQFHYEGRIHEQVTDLNGKEDYETYEAPVTILHSGYDLSEEERKKKAKRNIDLLDLELQRLVLSYKGGIELTKDDFEKLNAKACLSYISNIIVQADEQAEKLQHDDRLPYILYQLGKGYYMAGDFQMACAYFECGLYFDLNPKLEYVIDMVETYGYALINSGQAEQALFFENIYEEFGNTADFKFLMGLIYMKNEMFDAAVEEFKRAVKMPEGRTKGANSYLAYYNIGVIYECLGDQKRAKSFYQKCGSYPPAGRQLSNIGN</sequence>
<evidence type="ECO:0000259" key="2">
    <source>
        <dbReference type="Pfam" id="PF00535"/>
    </source>
</evidence>
<dbReference type="EMBL" id="VUNI01000002">
    <property type="protein sequence ID" value="MST73822.1"/>
    <property type="molecule type" value="Genomic_DNA"/>
</dbReference>
<dbReference type="Pfam" id="PF13181">
    <property type="entry name" value="TPR_8"/>
    <property type="match status" value="2"/>
</dbReference>
<dbReference type="InterPro" id="IPR019734">
    <property type="entry name" value="TPR_rpt"/>
</dbReference>
<dbReference type="Gene3D" id="1.25.40.10">
    <property type="entry name" value="Tetratricopeptide repeat domain"/>
    <property type="match status" value="1"/>
</dbReference>
<dbReference type="RefSeq" id="WP_154428347.1">
    <property type="nucleotide sequence ID" value="NZ_VUNI01000002.1"/>
</dbReference>
<reference evidence="3 4" key="1">
    <citation type="submission" date="2019-08" db="EMBL/GenBank/DDBJ databases">
        <title>In-depth cultivation of the pig gut microbiome towards novel bacterial diversity and tailored functional studies.</title>
        <authorList>
            <person name="Wylensek D."/>
            <person name="Hitch T.C.A."/>
            <person name="Clavel T."/>
        </authorList>
    </citation>
    <scope>NUCLEOTIDE SEQUENCE [LARGE SCALE GENOMIC DNA]</scope>
    <source>
        <strain evidence="3 4">MUC/MUC-530-WT-4D</strain>
    </source>
</reference>
<feature type="domain" description="Glycosyltransferase 2-like" evidence="2">
    <location>
        <begin position="3"/>
        <end position="136"/>
    </location>
</feature>
<dbReference type="InterPro" id="IPR011990">
    <property type="entry name" value="TPR-like_helical_dom_sf"/>
</dbReference>
<dbReference type="Pfam" id="PF00535">
    <property type="entry name" value="Glycos_transf_2"/>
    <property type="match status" value="1"/>
</dbReference>
<dbReference type="SMART" id="SM00028">
    <property type="entry name" value="TPR"/>
    <property type="match status" value="3"/>
</dbReference>
<dbReference type="PANTHER" id="PTHR43630:SF2">
    <property type="entry name" value="GLYCOSYLTRANSFERASE"/>
    <property type="match status" value="1"/>
</dbReference>
<keyword evidence="1" id="KW-0802">TPR repeat</keyword>
<accession>A0A6L5YNY4</accession>
<comment type="caution">
    <text evidence="3">The sequence shown here is derived from an EMBL/GenBank/DDBJ whole genome shotgun (WGS) entry which is preliminary data.</text>
</comment>
<dbReference type="GO" id="GO:0016740">
    <property type="term" value="F:transferase activity"/>
    <property type="evidence" value="ECO:0007669"/>
    <property type="project" value="UniProtKB-KW"/>
</dbReference>
<organism evidence="3 4">
    <name type="scientific">Roseburia porci</name>
    <dbReference type="NCBI Taxonomy" id="2605790"/>
    <lineage>
        <taxon>Bacteria</taxon>
        <taxon>Bacillati</taxon>
        <taxon>Bacillota</taxon>
        <taxon>Clostridia</taxon>
        <taxon>Lachnospirales</taxon>
        <taxon>Lachnospiraceae</taxon>
        <taxon>Roseburia</taxon>
    </lineage>
</organism>
<protein>
    <submittedName>
        <fullName evidence="3">Glycosyltransferase</fullName>
    </submittedName>
</protein>
<dbReference type="CDD" id="cd02511">
    <property type="entry name" value="Beta4Glucosyltransferase"/>
    <property type="match status" value="1"/>
</dbReference>
<dbReference type="InterPro" id="IPR029044">
    <property type="entry name" value="Nucleotide-diphossugar_trans"/>
</dbReference>
<proteinExistence type="predicted"/>
<dbReference type="Gene3D" id="3.90.550.10">
    <property type="entry name" value="Spore Coat Polysaccharide Biosynthesis Protein SpsA, Chain A"/>
    <property type="match status" value="1"/>
</dbReference>
<keyword evidence="4" id="KW-1185">Reference proteome</keyword>
<evidence type="ECO:0000313" key="3">
    <source>
        <dbReference type="EMBL" id="MST73822.1"/>
    </source>
</evidence>
<name>A0A6L5YNY4_9FIRM</name>
<keyword evidence="3" id="KW-0808">Transferase</keyword>
<feature type="repeat" description="TPR" evidence="1">
    <location>
        <begin position="313"/>
        <end position="346"/>
    </location>
</feature>
<dbReference type="Proteomes" id="UP000474024">
    <property type="component" value="Unassembled WGS sequence"/>
</dbReference>
<dbReference type="AlphaFoldDB" id="A0A6L5YNY4"/>
<dbReference type="InterPro" id="IPR001173">
    <property type="entry name" value="Glyco_trans_2-like"/>
</dbReference>
<dbReference type="PANTHER" id="PTHR43630">
    <property type="entry name" value="POLY-BETA-1,6-N-ACETYL-D-GLUCOSAMINE SYNTHASE"/>
    <property type="match status" value="1"/>
</dbReference>
<dbReference type="SUPFAM" id="SSF53448">
    <property type="entry name" value="Nucleotide-diphospho-sugar transferases"/>
    <property type="match status" value="1"/>
</dbReference>
<dbReference type="PROSITE" id="PS50005">
    <property type="entry name" value="TPR"/>
    <property type="match status" value="1"/>
</dbReference>
<evidence type="ECO:0000256" key="1">
    <source>
        <dbReference type="PROSITE-ProRule" id="PRU00339"/>
    </source>
</evidence>
<evidence type="ECO:0000313" key="4">
    <source>
        <dbReference type="Proteomes" id="UP000474024"/>
    </source>
</evidence>
<dbReference type="SUPFAM" id="SSF48452">
    <property type="entry name" value="TPR-like"/>
    <property type="match status" value="1"/>
</dbReference>
<gene>
    <name evidence="3" type="ORF">FYJ75_02080</name>
</gene>